<gene>
    <name evidence="1" type="ORF">Catovirus_2_195</name>
</gene>
<reference evidence="1" key="1">
    <citation type="journal article" date="2017" name="Science">
        <title>Giant viruses with an expanded complement of translation system components.</title>
        <authorList>
            <person name="Schulz F."/>
            <person name="Yutin N."/>
            <person name="Ivanova N.N."/>
            <person name="Ortega D.R."/>
            <person name="Lee T.K."/>
            <person name="Vierheilig J."/>
            <person name="Daims H."/>
            <person name="Horn M."/>
            <person name="Wagner M."/>
            <person name="Jensen G.J."/>
            <person name="Kyrpides N.C."/>
            <person name="Koonin E.V."/>
            <person name="Woyke T."/>
        </authorList>
    </citation>
    <scope>NUCLEOTIDE SEQUENCE</scope>
    <source>
        <strain evidence="1">CTV1</strain>
    </source>
</reference>
<organism evidence="1">
    <name type="scientific">Catovirus CTV1</name>
    <dbReference type="NCBI Taxonomy" id="1977631"/>
    <lineage>
        <taxon>Viruses</taxon>
        <taxon>Varidnaviria</taxon>
        <taxon>Bamfordvirae</taxon>
        <taxon>Nucleocytoviricota</taxon>
        <taxon>Megaviricetes</taxon>
        <taxon>Imitervirales</taxon>
        <taxon>Mimiviridae</taxon>
        <taxon>Klosneuvirinae</taxon>
        <taxon>Catovirus</taxon>
    </lineage>
</organism>
<accession>A0A1V0SC15</accession>
<dbReference type="EMBL" id="KY684084">
    <property type="protein sequence ID" value="ARF09246.1"/>
    <property type="molecule type" value="Genomic_DNA"/>
</dbReference>
<sequence length="119" mass="14215">MNTRYVFKNNNTKCDLAYNPEPATYKFYQVCLYKDPNSNKYHIRRCLINEHCKFIGTEEKKVSEKKYQYFLKTKKQNEYKLYPTTNLELVDLPNPGDILQVQSPLLNNNNDYSGYAFYN</sequence>
<proteinExistence type="predicted"/>
<name>A0A1V0SC15_9VIRU</name>
<evidence type="ECO:0000313" key="1">
    <source>
        <dbReference type="EMBL" id="ARF09246.1"/>
    </source>
</evidence>
<protein>
    <submittedName>
        <fullName evidence="1">Uncharacterized protein</fullName>
    </submittedName>
</protein>